<keyword evidence="1" id="KW-1133">Transmembrane helix</keyword>
<keyword evidence="3" id="KW-1185">Reference proteome</keyword>
<evidence type="ECO:0000256" key="1">
    <source>
        <dbReference type="SAM" id="Phobius"/>
    </source>
</evidence>
<dbReference type="PANTHER" id="PTHR33802:SF1">
    <property type="entry name" value="XK-RELATED PROTEIN"/>
    <property type="match status" value="1"/>
</dbReference>
<accession>A0ABU9KPZ7</accession>
<keyword evidence="1" id="KW-0472">Membrane</keyword>
<feature type="transmembrane region" description="Helical" evidence="1">
    <location>
        <begin position="153"/>
        <end position="173"/>
    </location>
</feature>
<dbReference type="PANTHER" id="PTHR33802">
    <property type="entry name" value="SI:CH211-161H7.5-RELATED"/>
    <property type="match status" value="1"/>
</dbReference>
<evidence type="ECO:0000313" key="2">
    <source>
        <dbReference type="EMBL" id="MEL4304357.1"/>
    </source>
</evidence>
<evidence type="ECO:0000313" key="3">
    <source>
        <dbReference type="Proteomes" id="UP001396646"/>
    </source>
</evidence>
<feature type="transmembrane region" description="Helical" evidence="1">
    <location>
        <begin position="12"/>
        <end position="33"/>
    </location>
</feature>
<feature type="transmembrane region" description="Helical" evidence="1">
    <location>
        <begin position="209"/>
        <end position="226"/>
    </location>
</feature>
<feature type="transmembrane region" description="Helical" evidence="1">
    <location>
        <begin position="53"/>
        <end position="76"/>
    </location>
</feature>
<protein>
    <submittedName>
        <fullName evidence="2">Tryptophan-rich sensory protein</fullName>
    </submittedName>
</protein>
<feature type="transmembrane region" description="Helical" evidence="1">
    <location>
        <begin position="114"/>
        <end position="132"/>
    </location>
</feature>
<feature type="transmembrane region" description="Helical" evidence="1">
    <location>
        <begin position="185"/>
        <end position="204"/>
    </location>
</feature>
<name>A0ABU9KPZ7_9EURY</name>
<dbReference type="InterPro" id="IPR038330">
    <property type="entry name" value="TspO/MBR-related_sf"/>
</dbReference>
<keyword evidence="1" id="KW-0812">Transmembrane</keyword>
<comment type="caution">
    <text evidence="2">The sequence shown here is derived from an EMBL/GenBank/DDBJ whole genome shotgun (WGS) entry which is preliminary data.</text>
</comment>
<sequence length="272" mass="30528">MNTTQRNQTIKIITTLTFLIMITVNALANILPINDITTGQLSDSYPNLFAPAGATFSIWGLIYLLLGGYTLYQLGIFQGNKTTERTELIYKIGILFSVSSIANASWIFAWHYEIIPLSMLLMIVILICLILINQLTSREQFSENEYFFIRLPFSVYFGWITVATIANATILLVSLGWKDFILSDASWTVIVIALGLVIGLATMLKNRDVAYGLVIVWAYSGILLKHTSPDGFGGQYPVIINMTIGCIVLLLLGVVYLLISKRKRRDYLIFDF</sequence>
<feature type="transmembrane region" description="Helical" evidence="1">
    <location>
        <begin position="238"/>
        <end position="259"/>
    </location>
</feature>
<organism evidence="2 3">
    <name type="scientific">Methanococcoides cohabitans</name>
    <dbReference type="NCBI Taxonomy" id="3136559"/>
    <lineage>
        <taxon>Archaea</taxon>
        <taxon>Methanobacteriati</taxon>
        <taxon>Methanobacteriota</taxon>
        <taxon>Stenosarchaea group</taxon>
        <taxon>Methanomicrobia</taxon>
        <taxon>Methanosarcinales</taxon>
        <taxon>Methanosarcinaceae</taxon>
        <taxon>Methanococcoides</taxon>
    </lineage>
</organism>
<dbReference type="Proteomes" id="UP001396646">
    <property type="component" value="Unassembled WGS sequence"/>
</dbReference>
<proteinExistence type="predicted"/>
<dbReference type="Gene3D" id="1.20.1260.100">
    <property type="entry name" value="TspO/MBR protein"/>
    <property type="match status" value="1"/>
</dbReference>
<feature type="transmembrane region" description="Helical" evidence="1">
    <location>
        <begin position="88"/>
        <end position="108"/>
    </location>
</feature>
<dbReference type="EMBL" id="JBCAUS010000002">
    <property type="protein sequence ID" value="MEL4304357.1"/>
    <property type="molecule type" value="Genomic_DNA"/>
</dbReference>
<dbReference type="RefSeq" id="WP_342126087.1">
    <property type="nucleotide sequence ID" value="NZ_JBCAUS010000002.1"/>
</dbReference>
<gene>
    <name evidence="2" type="ORF">WOA13_00705</name>
</gene>
<reference evidence="2 3" key="1">
    <citation type="submission" date="2024-04" db="EMBL/GenBank/DDBJ databases">
        <title>Methanococcoides sp. LMO-2.</title>
        <authorList>
            <person name="Liang L."/>
        </authorList>
    </citation>
    <scope>NUCLEOTIDE SEQUENCE [LARGE SCALE GENOMIC DNA]</scope>
    <source>
        <strain evidence="2 3">LMO-2</strain>
    </source>
</reference>